<evidence type="ECO:0000256" key="4">
    <source>
        <dbReference type="ARBA" id="ARBA00023125"/>
    </source>
</evidence>
<dbReference type="CDD" id="cd19935">
    <property type="entry name" value="REC_OmpR_CusR-like"/>
    <property type="match status" value="1"/>
</dbReference>
<accession>A0ABM7RGW9</accession>
<dbReference type="PANTHER" id="PTHR48111">
    <property type="entry name" value="REGULATOR OF RPOS"/>
    <property type="match status" value="1"/>
</dbReference>
<dbReference type="InterPro" id="IPR001867">
    <property type="entry name" value="OmpR/PhoB-type_DNA-bd"/>
</dbReference>
<dbReference type="CDD" id="cd00383">
    <property type="entry name" value="trans_reg_C"/>
    <property type="match status" value="1"/>
</dbReference>
<evidence type="ECO:0000259" key="9">
    <source>
        <dbReference type="PROSITE" id="PS51755"/>
    </source>
</evidence>
<gene>
    <name evidence="10" type="ORF">HAHE_25350</name>
</gene>
<dbReference type="Pfam" id="PF00072">
    <property type="entry name" value="Response_reg"/>
    <property type="match status" value="1"/>
</dbReference>
<feature type="DNA-binding region" description="OmpR/PhoB-type" evidence="7">
    <location>
        <begin position="123"/>
        <end position="217"/>
    </location>
</feature>
<dbReference type="RefSeq" id="WP_338684945.1">
    <property type="nucleotide sequence ID" value="NZ_AP024702.1"/>
</dbReference>
<dbReference type="PROSITE" id="PS50110">
    <property type="entry name" value="RESPONSE_REGULATORY"/>
    <property type="match status" value="1"/>
</dbReference>
<dbReference type="Pfam" id="PF00486">
    <property type="entry name" value="Trans_reg_C"/>
    <property type="match status" value="1"/>
</dbReference>
<evidence type="ECO:0000256" key="1">
    <source>
        <dbReference type="ARBA" id="ARBA00022553"/>
    </source>
</evidence>
<sequence length="219" mass="24527">MKLLVIEDDDDVRATIVRTLSEAGFSVDVADNGTEGLYRALHWNHEVILLDVMLPGLNGWDLLASLREVKTTPVLMLTAEGELEDRLQGLNGGADDYLVKPYEPRELVARVRALARRATGQVKNEIRIGSVRIDTASRSVFKDEQAVKFTKAQYTVLEYLASRAGAVVTREDLCETLGIENEEEFSNVLNVHIYNIRKRLGRDFLQNKRGQGFIIPADA</sequence>
<evidence type="ECO:0000256" key="2">
    <source>
        <dbReference type="ARBA" id="ARBA00023012"/>
    </source>
</evidence>
<evidence type="ECO:0000313" key="10">
    <source>
        <dbReference type="EMBL" id="BCX48627.1"/>
    </source>
</evidence>
<dbReference type="InterPro" id="IPR011006">
    <property type="entry name" value="CheY-like_superfamily"/>
</dbReference>
<keyword evidence="5" id="KW-0804">Transcription</keyword>
<name>A0ABM7RGW9_9BACT</name>
<keyword evidence="3" id="KW-0805">Transcription regulation</keyword>
<dbReference type="PANTHER" id="PTHR48111:SF22">
    <property type="entry name" value="REGULATOR OF RPOS"/>
    <property type="match status" value="1"/>
</dbReference>
<organism evidence="10 11">
    <name type="scientific">Haloferula helveola</name>
    <dbReference type="NCBI Taxonomy" id="490095"/>
    <lineage>
        <taxon>Bacteria</taxon>
        <taxon>Pseudomonadati</taxon>
        <taxon>Verrucomicrobiota</taxon>
        <taxon>Verrucomicrobiia</taxon>
        <taxon>Verrucomicrobiales</taxon>
        <taxon>Verrucomicrobiaceae</taxon>
        <taxon>Haloferula</taxon>
    </lineage>
</organism>
<feature type="modified residue" description="4-aspartylphosphate" evidence="6">
    <location>
        <position position="51"/>
    </location>
</feature>
<dbReference type="Gene3D" id="1.10.10.10">
    <property type="entry name" value="Winged helix-like DNA-binding domain superfamily/Winged helix DNA-binding domain"/>
    <property type="match status" value="1"/>
</dbReference>
<feature type="domain" description="Response regulatory" evidence="8">
    <location>
        <begin position="2"/>
        <end position="115"/>
    </location>
</feature>
<keyword evidence="4 7" id="KW-0238">DNA-binding</keyword>
<keyword evidence="1 6" id="KW-0597">Phosphoprotein</keyword>
<dbReference type="PROSITE" id="PS51755">
    <property type="entry name" value="OMPR_PHOB"/>
    <property type="match status" value="1"/>
</dbReference>
<evidence type="ECO:0000259" key="8">
    <source>
        <dbReference type="PROSITE" id="PS50110"/>
    </source>
</evidence>
<dbReference type="InterPro" id="IPR001789">
    <property type="entry name" value="Sig_transdc_resp-reg_receiver"/>
</dbReference>
<dbReference type="SMART" id="SM00862">
    <property type="entry name" value="Trans_reg_C"/>
    <property type="match status" value="1"/>
</dbReference>
<dbReference type="Gene3D" id="6.10.250.690">
    <property type="match status" value="1"/>
</dbReference>
<evidence type="ECO:0000313" key="11">
    <source>
        <dbReference type="Proteomes" id="UP001374893"/>
    </source>
</evidence>
<evidence type="ECO:0000256" key="7">
    <source>
        <dbReference type="PROSITE-ProRule" id="PRU01091"/>
    </source>
</evidence>
<dbReference type="Gene3D" id="3.40.50.2300">
    <property type="match status" value="1"/>
</dbReference>
<evidence type="ECO:0000256" key="3">
    <source>
        <dbReference type="ARBA" id="ARBA00023015"/>
    </source>
</evidence>
<evidence type="ECO:0000256" key="5">
    <source>
        <dbReference type="ARBA" id="ARBA00023163"/>
    </source>
</evidence>
<dbReference type="SMART" id="SM00448">
    <property type="entry name" value="REC"/>
    <property type="match status" value="1"/>
</dbReference>
<proteinExistence type="predicted"/>
<dbReference type="SUPFAM" id="SSF52172">
    <property type="entry name" value="CheY-like"/>
    <property type="match status" value="1"/>
</dbReference>
<feature type="domain" description="OmpR/PhoB-type" evidence="9">
    <location>
        <begin position="123"/>
        <end position="217"/>
    </location>
</feature>
<dbReference type="InterPro" id="IPR036388">
    <property type="entry name" value="WH-like_DNA-bd_sf"/>
</dbReference>
<reference evidence="10 11" key="1">
    <citation type="submission" date="2021-06" db="EMBL/GenBank/DDBJ databases">
        <title>Complete genome of Haloferula helveola possessing various polysaccharide degrading enzymes.</title>
        <authorList>
            <person name="Takami H."/>
            <person name="Huang C."/>
            <person name="Hamasaki K."/>
        </authorList>
    </citation>
    <scope>NUCLEOTIDE SEQUENCE [LARGE SCALE GENOMIC DNA]</scope>
    <source>
        <strain evidence="10 11">CN-1</strain>
    </source>
</reference>
<dbReference type="GO" id="GO:0003677">
    <property type="term" value="F:DNA binding"/>
    <property type="evidence" value="ECO:0007669"/>
    <property type="project" value="UniProtKB-KW"/>
</dbReference>
<keyword evidence="2" id="KW-0902">Two-component regulatory system</keyword>
<protein>
    <submittedName>
        <fullName evidence="10">DNA-binding response regulator</fullName>
    </submittedName>
</protein>
<dbReference type="Proteomes" id="UP001374893">
    <property type="component" value="Chromosome"/>
</dbReference>
<keyword evidence="11" id="KW-1185">Reference proteome</keyword>
<evidence type="ECO:0000256" key="6">
    <source>
        <dbReference type="PROSITE-ProRule" id="PRU00169"/>
    </source>
</evidence>
<dbReference type="EMBL" id="AP024702">
    <property type="protein sequence ID" value="BCX48627.1"/>
    <property type="molecule type" value="Genomic_DNA"/>
</dbReference>
<dbReference type="InterPro" id="IPR039420">
    <property type="entry name" value="WalR-like"/>
</dbReference>